<dbReference type="RefSeq" id="WP_310052421.1">
    <property type="nucleotide sequence ID" value="NZ_JAVDVW010000001.1"/>
</dbReference>
<reference evidence="1 2" key="1">
    <citation type="submission" date="2023-07" db="EMBL/GenBank/DDBJ databases">
        <title>Sorghum-associated microbial communities from plants grown in Nebraska, USA.</title>
        <authorList>
            <person name="Schachtman D."/>
        </authorList>
    </citation>
    <scope>NUCLEOTIDE SEQUENCE [LARGE SCALE GENOMIC DNA]</scope>
    <source>
        <strain evidence="1 2">BE187</strain>
    </source>
</reference>
<evidence type="ECO:0000313" key="1">
    <source>
        <dbReference type="EMBL" id="MDR7098481.1"/>
    </source>
</evidence>
<sequence length="170" mass="18319">MGTLTRVDANSHRLILSRDTQIGSRVGERGPVNVYYDTPLAANPAGGTASIAELAHGDRLLVEVRKVGARLQAGEIRVLATTTADHVWGSYLHGTVHEIRTGTRTLHVDEADSHIFNRIGYDAATKVEALDGKPLDVQGLDGQEVDIALRRNERIPMASRIVVLGPAAAR</sequence>
<name>A0ABU1VLY3_9GAMM</name>
<gene>
    <name evidence="1" type="ORF">J2X04_000828</name>
</gene>
<dbReference type="EMBL" id="JAVDVW010000001">
    <property type="protein sequence ID" value="MDR7098481.1"/>
    <property type="molecule type" value="Genomic_DNA"/>
</dbReference>
<evidence type="ECO:0000313" key="2">
    <source>
        <dbReference type="Proteomes" id="UP001267878"/>
    </source>
</evidence>
<organism evidence="1 2">
    <name type="scientific">Agrilutibacter niabensis</name>
    <dbReference type="NCBI Taxonomy" id="380628"/>
    <lineage>
        <taxon>Bacteria</taxon>
        <taxon>Pseudomonadati</taxon>
        <taxon>Pseudomonadota</taxon>
        <taxon>Gammaproteobacteria</taxon>
        <taxon>Lysobacterales</taxon>
        <taxon>Lysobacteraceae</taxon>
        <taxon>Agrilutibacter</taxon>
    </lineage>
</organism>
<protein>
    <submittedName>
        <fullName evidence="1">Uncharacterized protein</fullName>
    </submittedName>
</protein>
<keyword evidence="2" id="KW-1185">Reference proteome</keyword>
<proteinExistence type="predicted"/>
<accession>A0ABU1VLY3</accession>
<comment type="caution">
    <text evidence="1">The sequence shown here is derived from an EMBL/GenBank/DDBJ whole genome shotgun (WGS) entry which is preliminary data.</text>
</comment>
<dbReference type="Proteomes" id="UP001267878">
    <property type="component" value="Unassembled WGS sequence"/>
</dbReference>